<organism evidence="3 4">
    <name type="scientific">Arabidopsis thaliana</name>
    <name type="common">Mouse-ear cress</name>
    <dbReference type="NCBI Taxonomy" id="3702"/>
    <lineage>
        <taxon>Eukaryota</taxon>
        <taxon>Viridiplantae</taxon>
        <taxon>Streptophyta</taxon>
        <taxon>Embryophyta</taxon>
        <taxon>Tracheophyta</taxon>
        <taxon>Spermatophyta</taxon>
        <taxon>Magnoliopsida</taxon>
        <taxon>eudicotyledons</taxon>
        <taxon>Gunneridae</taxon>
        <taxon>Pentapetalae</taxon>
        <taxon>rosids</taxon>
        <taxon>malvids</taxon>
        <taxon>Brassicales</taxon>
        <taxon>Brassicaceae</taxon>
        <taxon>Camelineae</taxon>
        <taxon>Arabidopsis</taxon>
    </lineage>
</organism>
<dbReference type="EMBL" id="CACSHJ010000096">
    <property type="protein sequence ID" value="CAA0408112.1"/>
    <property type="molecule type" value="Genomic_DNA"/>
</dbReference>
<gene>
    <name evidence="3" type="ORF">C24_LOCUS24765</name>
</gene>
<dbReference type="GO" id="GO:0004857">
    <property type="term" value="F:enzyme inhibitor activity"/>
    <property type="evidence" value="ECO:0007669"/>
    <property type="project" value="InterPro"/>
</dbReference>
<evidence type="ECO:0000259" key="2">
    <source>
        <dbReference type="Pfam" id="PF04043"/>
    </source>
</evidence>
<evidence type="ECO:0000313" key="3">
    <source>
        <dbReference type="EMBL" id="CAA0408112.1"/>
    </source>
</evidence>
<reference evidence="3 4" key="1">
    <citation type="submission" date="2019-12" db="EMBL/GenBank/DDBJ databases">
        <authorList>
            <person name="Jiao W.-B."/>
            <person name="Schneeberger K."/>
        </authorList>
    </citation>
    <scope>NUCLEOTIDE SEQUENCE [LARGE SCALE GENOMIC DNA]</scope>
    <source>
        <strain evidence="4">cv. C24</strain>
    </source>
</reference>
<protein>
    <recommendedName>
        <fullName evidence="2">Pectinesterase inhibitor domain-containing protein</fullName>
    </recommendedName>
</protein>
<dbReference type="InterPro" id="IPR035513">
    <property type="entry name" value="Invertase/methylesterase_inhib"/>
</dbReference>
<dbReference type="AlphaFoldDB" id="A0A5S9YE16"/>
<feature type="signal peptide" evidence="1">
    <location>
        <begin position="1"/>
        <end position="19"/>
    </location>
</feature>
<evidence type="ECO:0000313" key="4">
    <source>
        <dbReference type="Proteomes" id="UP000434276"/>
    </source>
</evidence>
<sequence>MKLLFYLVVFFLLLNGFTANRVANSLIRDSCKKASKMSEPHYYKFCIASISENSESQKVRNIDELIGVGVKNAISNMTNVKGIVERILKDRKYTS</sequence>
<keyword evidence="1" id="KW-0732">Signal</keyword>
<dbReference type="OrthoDB" id="1915198at2759"/>
<evidence type="ECO:0000256" key="1">
    <source>
        <dbReference type="SAM" id="SignalP"/>
    </source>
</evidence>
<dbReference type="SUPFAM" id="SSF101148">
    <property type="entry name" value="Plant invertase/pectin methylesterase inhibitor"/>
    <property type="match status" value="1"/>
</dbReference>
<dbReference type="ExpressionAtlas" id="A0A5S9YE16">
    <property type="expression patterns" value="baseline and differential"/>
</dbReference>
<name>A0A5S9YE16_ARATH</name>
<dbReference type="InterPro" id="IPR006501">
    <property type="entry name" value="Pectinesterase_inhib_dom"/>
</dbReference>
<dbReference type="Proteomes" id="UP000434276">
    <property type="component" value="Unassembled WGS sequence"/>
</dbReference>
<dbReference type="Pfam" id="PF04043">
    <property type="entry name" value="PMEI"/>
    <property type="match status" value="1"/>
</dbReference>
<feature type="domain" description="Pectinesterase inhibitor" evidence="2">
    <location>
        <begin position="25"/>
        <end position="92"/>
    </location>
</feature>
<dbReference type="Gene3D" id="1.20.140.40">
    <property type="entry name" value="Invertase/pectin methylesterase inhibitor family protein"/>
    <property type="match status" value="1"/>
</dbReference>
<proteinExistence type="predicted"/>
<feature type="chain" id="PRO_5025071891" description="Pectinesterase inhibitor domain-containing protein" evidence="1">
    <location>
        <begin position="20"/>
        <end position="95"/>
    </location>
</feature>
<dbReference type="NCBIfam" id="TIGR01614">
    <property type="entry name" value="PME_inhib"/>
    <property type="match status" value="1"/>
</dbReference>
<accession>A0A5S9YE16</accession>